<dbReference type="GO" id="GO:0016020">
    <property type="term" value="C:membrane"/>
    <property type="evidence" value="ECO:0007669"/>
    <property type="project" value="UniProtKB-SubCell"/>
</dbReference>
<evidence type="ECO:0000256" key="10">
    <source>
        <dbReference type="ARBA" id="ARBA00023136"/>
    </source>
</evidence>
<dbReference type="PANTHER" id="PTHR42837">
    <property type="entry name" value="REGULATOR OF SIGMA-E PROTEASE RSEP"/>
    <property type="match status" value="1"/>
</dbReference>
<organism evidence="13 14">
    <name type="scientific">Candidatus Liptonbacteria bacterium RIFCSPLOWO2_12_FULL_60_15</name>
    <dbReference type="NCBI Taxonomy" id="1798653"/>
    <lineage>
        <taxon>Bacteria</taxon>
        <taxon>Candidatus Liptoniibacteriota</taxon>
    </lineage>
</organism>
<evidence type="ECO:0000256" key="3">
    <source>
        <dbReference type="ARBA" id="ARBA00007931"/>
    </source>
</evidence>
<name>A0A1G2CN73_9BACT</name>
<dbReference type="GO" id="GO:0004222">
    <property type="term" value="F:metalloendopeptidase activity"/>
    <property type="evidence" value="ECO:0007669"/>
    <property type="project" value="InterPro"/>
</dbReference>
<protein>
    <recommendedName>
        <fullName evidence="12">PDZ domain-containing protein</fullName>
    </recommendedName>
</protein>
<feature type="transmembrane region" description="Helical" evidence="11">
    <location>
        <begin position="227"/>
        <end position="250"/>
    </location>
</feature>
<keyword evidence="9" id="KW-0482">Metalloprotease</keyword>
<evidence type="ECO:0000256" key="7">
    <source>
        <dbReference type="ARBA" id="ARBA00022833"/>
    </source>
</evidence>
<dbReference type="InterPro" id="IPR041489">
    <property type="entry name" value="PDZ_6"/>
</dbReference>
<dbReference type="PROSITE" id="PS50106">
    <property type="entry name" value="PDZ"/>
    <property type="match status" value="1"/>
</dbReference>
<dbReference type="Pfam" id="PF02163">
    <property type="entry name" value="Peptidase_M50"/>
    <property type="match status" value="1"/>
</dbReference>
<feature type="transmembrane region" description="Helical" evidence="11">
    <location>
        <begin position="323"/>
        <end position="344"/>
    </location>
</feature>
<dbReference type="EMBL" id="MHLD01000005">
    <property type="protein sequence ID" value="OGZ02825.1"/>
    <property type="molecule type" value="Genomic_DNA"/>
</dbReference>
<dbReference type="Gene3D" id="2.30.42.10">
    <property type="match status" value="1"/>
</dbReference>
<dbReference type="Pfam" id="PF17820">
    <property type="entry name" value="PDZ_6"/>
    <property type="match status" value="1"/>
</dbReference>
<comment type="cofactor">
    <cofactor evidence="1">
        <name>Zn(2+)</name>
        <dbReference type="ChEBI" id="CHEBI:29105"/>
    </cofactor>
</comment>
<evidence type="ECO:0000256" key="9">
    <source>
        <dbReference type="ARBA" id="ARBA00023049"/>
    </source>
</evidence>
<dbReference type="AlphaFoldDB" id="A0A1G2CN73"/>
<evidence type="ECO:0000256" key="1">
    <source>
        <dbReference type="ARBA" id="ARBA00001947"/>
    </source>
</evidence>
<dbReference type="STRING" id="1798653.A3G64_00570"/>
<dbReference type="SUPFAM" id="SSF50156">
    <property type="entry name" value="PDZ domain-like"/>
    <property type="match status" value="1"/>
</dbReference>
<evidence type="ECO:0000256" key="4">
    <source>
        <dbReference type="ARBA" id="ARBA00022670"/>
    </source>
</evidence>
<reference evidence="13 14" key="1">
    <citation type="journal article" date="2016" name="Nat. Commun.">
        <title>Thousands of microbial genomes shed light on interconnected biogeochemical processes in an aquifer system.</title>
        <authorList>
            <person name="Anantharaman K."/>
            <person name="Brown C.T."/>
            <person name="Hug L.A."/>
            <person name="Sharon I."/>
            <person name="Castelle C.J."/>
            <person name="Probst A.J."/>
            <person name="Thomas B.C."/>
            <person name="Singh A."/>
            <person name="Wilkins M.J."/>
            <person name="Karaoz U."/>
            <person name="Brodie E.L."/>
            <person name="Williams K.H."/>
            <person name="Hubbard S.S."/>
            <person name="Banfield J.F."/>
        </authorList>
    </citation>
    <scope>NUCLEOTIDE SEQUENCE [LARGE SCALE GENOMIC DNA]</scope>
</reference>
<evidence type="ECO:0000256" key="11">
    <source>
        <dbReference type="SAM" id="Phobius"/>
    </source>
</evidence>
<comment type="similarity">
    <text evidence="3">Belongs to the peptidase M50B family.</text>
</comment>
<evidence type="ECO:0000256" key="6">
    <source>
        <dbReference type="ARBA" id="ARBA00022801"/>
    </source>
</evidence>
<accession>A0A1G2CN73</accession>
<dbReference type="InterPro" id="IPR008915">
    <property type="entry name" value="Peptidase_M50"/>
</dbReference>
<keyword evidence="4" id="KW-0645">Protease</keyword>
<evidence type="ECO:0000256" key="8">
    <source>
        <dbReference type="ARBA" id="ARBA00022989"/>
    </source>
</evidence>
<proteinExistence type="inferred from homology"/>
<dbReference type="PANTHER" id="PTHR42837:SF2">
    <property type="entry name" value="MEMBRANE METALLOPROTEASE ARASP2, CHLOROPLASTIC-RELATED"/>
    <property type="match status" value="1"/>
</dbReference>
<keyword evidence="8 11" id="KW-1133">Transmembrane helix</keyword>
<keyword evidence="6" id="KW-0378">Hydrolase</keyword>
<evidence type="ECO:0000256" key="2">
    <source>
        <dbReference type="ARBA" id="ARBA00004141"/>
    </source>
</evidence>
<evidence type="ECO:0000313" key="14">
    <source>
        <dbReference type="Proteomes" id="UP000179281"/>
    </source>
</evidence>
<feature type="transmembrane region" description="Helical" evidence="11">
    <location>
        <begin position="262"/>
        <end position="284"/>
    </location>
</feature>
<keyword evidence="10 11" id="KW-0472">Membrane</keyword>
<dbReference type="Proteomes" id="UP000179281">
    <property type="component" value="Unassembled WGS sequence"/>
</dbReference>
<comment type="caution">
    <text evidence="13">The sequence shown here is derived from an EMBL/GenBank/DDBJ whole genome shotgun (WGS) entry which is preliminary data.</text>
</comment>
<keyword evidence="5 11" id="KW-0812">Transmembrane</keyword>
<dbReference type="GO" id="GO:0006508">
    <property type="term" value="P:proteolysis"/>
    <property type="evidence" value="ECO:0007669"/>
    <property type="project" value="UniProtKB-KW"/>
</dbReference>
<dbReference type="InterPro" id="IPR004387">
    <property type="entry name" value="Pept_M50_Zn"/>
</dbReference>
<gene>
    <name evidence="13" type="ORF">A3G64_00570</name>
</gene>
<evidence type="ECO:0000256" key="5">
    <source>
        <dbReference type="ARBA" id="ARBA00022692"/>
    </source>
</evidence>
<feature type="domain" description="PDZ" evidence="12">
    <location>
        <begin position="134"/>
        <end position="166"/>
    </location>
</feature>
<evidence type="ECO:0000313" key="13">
    <source>
        <dbReference type="EMBL" id="OGZ02825.1"/>
    </source>
</evidence>
<comment type="subcellular location">
    <subcellularLocation>
        <location evidence="2">Membrane</location>
        <topology evidence="2">Multi-pass membrane protein</topology>
    </subcellularLocation>
</comment>
<sequence>MFLAILFIAFGLSLLILIHEAGHFFAAKAFGMKVEEFGFGFPPRAWSTTIGETIYSVNWLPIGGFVRLMGEVETTGAPTLVEDEVGVPTESRQDFRHQAISKRAAVVAAGVGMNFFLGWLLLSALFLVGIPPAVVITAVNPGSPAEAAGVLPGDRILGVESVDAFVGAVGTAAGKEFSFEIARGGVTLTTTLVPRADPKPGEGRIGVELVEAGTAPMPFWRAAGHGFVQSLVIVKLVFFAILSLLGGILMGAPDFSAVTGPIGIFTAASGASSLGLLYLVQLIALISLNLAALNILPFPALDGGGLALLVLEKLRGIPLSLRTERLITSAGFAALLLLMAAITVKDILSL</sequence>
<evidence type="ECO:0000259" key="12">
    <source>
        <dbReference type="PROSITE" id="PS50106"/>
    </source>
</evidence>
<dbReference type="InterPro" id="IPR001478">
    <property type="entry name" value="PDZ"/>
</dbReference>
<keyword evidence="7" id="KW-0862">Zinc</keyword>
<dbReference type="CDD" id="cd06163">
    <property type="entry name" value="S2P-M50_PDZ_RseP-like"/>
    <property type="match status" value="1"/>
</dbReference>
<feature type="transmembrane region" description="Helical" evidence="11">
    <location>
        <begin position="290"/>
        <end position="311"/>
    </location>
</feature>
<feature type="transmembrane region" description="Helical" evidence="11">
    <location>
        <begin position="105"/>
        <end position="130"/>
    </location>
</feature>
<dbReference type="InterPro" id="IPR036034">
    <property type="entry name" value="PDZ_sf"/>
</dbReference>